<accession>A0A919A3Y7</accession>
<organism evidence="1 2">
    <name type="scientific">Streptomyces spiralis</name>
    <dbReference type="NCBI Taxonomy" id="66376"/>
    <lineage>
        <taxon>Bacteria</taxon>
        <taxon>Bacillati</taxon>
        <taxon>Actinomycetota</taxon>
        <taxon>Actinomycetes</taxon>
        <taxon>Kitasatosporales</taxon>
        <taxon>Streptomycetaceae</taxon>
        <taxon>Streptomyces</taxon>
    </lineage>
</organism>
<evidence type="ECO:0000313" key="2">
    <source>
        <dbReference type="Proteomes" id="UP000641386"/>
    </source>
</evidence>
<name>A0A919A3Y7_9ACTN</name>
<reference evidence="1" key="1">
    <citation type="journal article" date="2014" name="Int. J. Syst. Evol. Microbiol.">
        <title>Complete genome sequence of Corynebacterium casei LMG S-19264T (=DSM 44701T), isolated from a smear-ripened cheese.</title>
        <authorList>
            <consortium name="US DOE Joint Genome Institute (JGI-PGF)"/>
            <person name="Walter F."/>
            <person name="Albersmeier A."/>
            <person name="Kalinowski J."/>
            <person name="Ruckert C."/>
        </authorList>
    </citation>
    <scope>NUCLEOTIDE SEQUENCE</scope>
    <source>
        <strain evidence="1">JCM 3302</strain>
    </source>
</reference>
<sequence length="73" mass="7932">MPQLGEVGGEQPVGYRLAVDEDAVVVEDDEVIAHTAEHKRRKGPRHPAWAFPEELFGGVLLSHRVPPAVPSAL</sequence>
<protein>
    <submittedName>
        <fullName evidence="1">Uncharacterized protein</fullName>
    </submittedName>
</protein>
<comment type="caution">
    <text evidence="1">The sequence shown here is derived from an EMBL/GenBank/DDBJ whole genome shotgun (WGS) entry which is preliminary data.</text>
</comment>
<keyword evidence="2" id="KW-1185">Reference proteome</keyword>
<dbReference type="Proteomes" id="UP000641386">
    <property type="component" value="Unassembled WGS sequence"/>
</dbReference>
<gene>
    <name evidence="1" type="ORF">GCM10014715_48340</name>
</gene>
<reference evidence="1" key="2">
    <citation type="submission" date="2020-09" db="EMBL/GenBank/DDBJ databases">
        <authorList>
            <person name="Sun Q."/>
            <person name="Ohkuma M."/>
        </authorList>
    </citation>
    <scope>NUCLEOTIDE SEQUENCE</scope>
    <source>
        <strain evidence="1">JCM 3302</strain>
    </source>
</reference>
<proteinExistence type="predicted"/>
<evidence type="ECO:0000313" key="1">
    <source>
        <dbReference type="EMBL" id="GHE86322.1"/>
    </source>
</evidence>
<dbReference type="EMBL" id="BNBC01000024">
    <property type="protein sequence ID" value="GHE86322.1"/>
    <property type="molecule type" value="Genomic_DNA"/>
</dbReference>
<dbReference type="AlphaFoldDB" id="A0A919A3Y7"/>